<gene>
    <name evidence="5" type="ORF">GCM10010831_10330</name>
</gene>
<dbReference type="NCBIfam" id="TIGR03570">
    <property type="entry name" value="NeuD_NnaD"/>
    <property type="match status" value="1"/>
</dbReference>
<name>A0A916ZSR8_9FLAO</name>
<feature type="domain" description="PglD N-terminal" evidence="4">
    <location>
        <begin position="3"/>
        <end position="82"/>
    </location>
</feature>
<dbReference type="Gene3D" id="3.40.50.20">
    <property type="match status" value="1"/>
</dbReference>
<evidence type="ECO:0000256" key="2">
    <source>
        <dbReference type="PIRSR" id="PIRSR620019-1"/>
    </source>
</evidence>
<reference evidence="5 6" key="1">
    <citation type="journal article" date="2014" name="Int. J. Syst. Evol. Microbiol.">
        <title>Complete genome sequence of Corynebacterium casei LMG S-19264T (=DSM 44701T), isolated from a smear-ripened cheese.</title>
        <authorList>
            <consortium name="US DOE Joint Genome Institute (JGI-PGF)"/>
            <person name="Walter F."/>
            <person name="Albersmeier A."/>
            <person name="Kalinowski J."/>
            <person name="Ruckert C."/>
        </authorList>
    </citation>
    <scope>NUCLEOTIDE SEQUENCE [LARGE SCALE GENOMIC DNA]</scope>
    <source>
        <strain evidence="5 6">CGMCC 1.12925</strain>
    </source>
</reference>
<dbReference type="PANTHER" id="PTHR43300:SF7">
    <property type="entry name" value="UDP-N-ACETYLBACILLOSAMINE N-ACETYLTRANSFERASE"/>
    <property type="match status" value="1"/>
</dbReference>
<evidence type="ECO:0000259" key="4">
    <source>
        <dbReference type="Pfam" id="PF17836"/>
    </source>
</evidence>
<feature type="active site" description="Proton acceptor" evidence="2">
    <location>
        <position position="136"/>
    </location>
</feature>
<sequence>MEKIFIIGASGFAKEVYSLIVTERKYEVKGFIDYNSEFNYLKINNENVPIFDETEFLLSNKKDINIAIGIGDPNKIKKIHQKFSGFNFPNIISDKANIGIDVSLGYGNIITQNVVFTANIKIGNLNIFNLNSTVGHDSNIGNFNVINPSANISGEVKIGSNNLFGVGSIILQKLQIGSNNIIGGSCLVTKNIDSESLVIGVPGKIK</sequence>
<dbReference type="EMBL" id="BMGL01000005">
    <property type="protein sequence ID" value="GGE10787.1"/>
    <property type="molecule type" value="Genomic_DNA"/>
</dbReference>
<protein>
    <submittedName>
        <fullName evidence="5">Serine O-acetyltransferase</fullName>
    </submittedName>
</protein>
<dbReference type="InterPro" id="IPR011004">
    <property type="entry name" value="Trimer_LpxA-like_sf"/>
</dbReference>
<dbReference type="PANTHER" id="PTHR43300">
    <property type="entry name" value="ACETYLTRANSFERASE"/>
    <property type="match status" value="1"/>
</dbReference>
<evidence type="ECO:0000313" key="6">
    <source>
        <dbReference type="Proteomes" id="UP000599688"/>
    </source>
</evidence>
<dbReference type="InterPro" id="IPR041561">
    <property type="entry name" value="PglD_N"/>
</dbReference>
<feature type="binding site" evidence="3">
    <location>
        <position position="71"/>
    </location>
    <ligand>
        <name>substrate</name>
    </ligand>
</feature>
<evidence type="ECO:0000256" key="1">
    <source>
        <dbReference type="ARBA" id="ARBA00007274"/>
    </source>
</evidence>
<dbReference type="Proteomes" id="UP000599688">
    <property type="component" value="Unassembled WGS sequence"/>
</dbReference>
<comment type="caution">
    <text evidence="5">The sequence shown here is derived from an EMBL/GenBank/DDBJ whole genome shotgun (WGS) entry which is preliminary data.</text>
</comment>
<comment type="similarity">
    <text evidence="1">Belongs to the transferase hexapeptide repeat family.</text>
</comment>
<dbReference type="Pfam" id="PF17836">
    <property type="entry name" value="PglD_N"/>
    <property type="match status" value="1"/>
</dbReference>
<dbReference type="InterPro" id="IPR020019">
    <property type="entry name" value="AcTrfase_PglD-like"/>
</dbReference>
<evidence type="ECO:0000256" key="3">
    <source>
        <dbReference type="PIRSR" id="PIRSR620019-2"/>
    </source>
</evidence>
<feature type="binding site" evidence="3">
    <location>
        <position position="184"/>
    </location>
    <ligand>
        <name>acetyl-CoA</name>
        <dbReference type="ChEBI" id="CHEBI:57288"/>
    </ligand>
</feature>
<dbReference type="Gene3D" id="2.160.10.10">
    <property type="entry name" value="Hexapeptide repeat proteins"/>
    <property type="match status" value="1"/>
</dbReference>
<dbReference type="RefSeq" id="WP_188405740.1">
    <property type="nucleotide sequence ID" value="NZ_BMGL01000005.1"/>
</dbReference>
<feature type="site" description="Increases basicity of active site His" evidence="2">
    <location>
        <position position="137"/>
    </location>
</feature>
<accession>A0A916ZSR8</accession>
<dbReference type="CDD" id="cd03360">
    <property type="entry name" value="LbH_AT_putative"/>
    <property type="match status" value="1"/>
</dbReference>
<dbReference type="InterPro" id="IPR050179">
    <property type="entry name" value="Trans_hexapeptide_repeat"/>
</dbReference>
<keyword evidence="6" id="KW-1185">Reference proteome</keyword>
<evidence type="ECO:0000313" key="5">
    <source>
        <dbReference type="EMBL" id="GGE10787.1"/>
    </source>
</evidence>
<organism evidence="5 6">
    <name type="scientific">Psychroflexus salis</name>
    <dbReference type="NCBI Taxonomy" id="1526574"/>
    <lineage>
        <taxon>Bacteria</taxon>
        <taxon>Pseudomonadati</taxon>
        <taxon>Bacteroidota</taxon>
        <taxon>Flavobacteriia</taxon>
        <taxon>Flavobacteriales</taxon>
        <taxon>Flavobacteriaceae</taxon>
        <taxon>Psychroflexus</taxon>
    </lineage>
</organism>
<dbReference type="SUPFAM" id="SSF51161">
    <property type="entry name" value="Trimeric LpxA-like enzymes"/>
    <property type="match status" value="1"/>
</dbReference>
<dbReference type="AlphaFoldDB" id="A0A916ZSR8"/>
<proteinExistence type="inferred from homology"/>